<proteinExistence type="predicted"/>
<dbReference type="Proteomes" id="UP000179283">
    <property type="component" value="Unassembled WGS sequence"/>
</dbReference>
<gene>
    <name evidence="1" type="ORF">A2920_00590</name>
</gene>
<dbReference type="EMBL" id="MHWD01000003">
    <property type="protein sequence ID" value="OHB04836.1"/>
    <property type="molecule type" value="Genomic_DNA"/>
</dbReference>
<evidence type="ECO:0000313" key="1">
    <source>
        <dbReference type="EMBL" id="OHB04836.1"/>
    </source>
</evidence>
<accession>A0A1G2U5R7</accession>
<organism evidence="1 2">
    <name type="scientific">Candidatus Zambryskibacteria bacterium RIFCSPLOWO2_01_FULL_43_17</name>
    <dbReference type="NCBI Taxonomy" id="1802760"/>
    <lineage>
        <taxon>Bacteria</taxon>
        <taxon>Candidatus Zambryskiibacteriota</taxon>
    </lineage>
</organism>
<evidence type="ECO:0000313" key="2">
    <source>
        <dbReference type="Proteomes" id="UP000179283"/>
    </source>
</evidence>
<comment type="caution">
    <text evidence="1">The sequence shown here is derived from an EMBL/GenBank/DDBJ whole genome shotgun (WGS) entry which is preliminary data.</text>
</comment>
<sequence>MDKRQLKKIIEANADLAVDILLETPFWPKSLNDRTLYRRRSDDTDGADDAISVTFSSDGDGWIEVESSYDPESTNISLSQRFRMPLWGGGRSPHVRNALLILAVAISLDNKELPDPVKKPPE</sequence>
<dbReference type="AlphaFoldDB" id="A0A1G2U5R7"/>
<reference evidence="1 2" key="1">
    <citation type="journal article" date="2016" name="Nat. Commun.">
        <title>Thousands of microbial genomes shed light on interconnected biogeochemical processes in an aquifer system.</title>
        <authorList>
            <person name="Anantharaman K."/>
            <person name="Brown C.T."/>
            <person name="Hug L.A."/>
            <person name="Sharon I."/>
            <person name="Castelle C.J."/>
            <person name="Probst A.J."/>
            <person name="Thomas B.C."/>
            <person name="Singh A."/>
            <person name="Wilkins M.J."/>
            <person name="Karaoz U."/>
            <person name="Brodie E.L."/>
            <person name="Williams K.H."/>
            <person name="Hubbard S.S."/>
            <person name="Banfield J.F."/>
        </authorList>
    </citation>
    <scope>NUCLEOTIDE SEQUENCE [LARGE SCALE GENOMIC DNA]</scope>
</reference>
<protein>
    <submittedName>
        <fullName evidence="1">Uncharacterized protein</fullName>
    </submittedName>
</protein>
<name>A0A1G2U5R7_9BACT</name>